<dbReference type="EnsemblPlants" id="KQL22582">
    <property type="protein sequence ID" value="KQL22582"/>
    <property type="gene ID" value="SETIT_032989mg"/>
</dbReference>
<dbReference type="PANTHER" id="PTHR47993">
    <property type="entry name" value="OS09G0372900 PROTEIN-RELATED"/>
    <property type="match status" value="1"/>
</dbReference>
<dbReference type="AlphaFoldDB" id="K4A292"/>
<dbReference type="HOGENOM" id="CLU_032609_0_0_1"/>
<reference evidence="2" key="1">
    <citation type="journal article" date="2012" name="Nat. Biotechnol.">
        <title>Reference genome sequence of the model plant Setaria.</title>
        <authorList>
            <person name="Bennetzen J.L."/>
            <person name="Schmutz J."/>
            <person name="Wang H."/>
            <person name="Percifield R."/>
            <person name="Hawkins J."/>
            <person name="Pontaroli A.C."/>
            <person name="Estep M."/>
            <person name="Feng L."/>
            <person name="Vaughn J.N."/>
            <person name="Grimwood J."/>
            <person name="Jenkins J."/>
            <person name="Barry K."/>
            <person name="Lindquist E."/>
            <person name="Hellsten U."/>
            <person name="Deshpande S."/>
            <person name="Wang X."/>
            <person name="Wu X."/>
            <person name="Mitros T."/>
            <person name="Triplett J."/>
            <person name="Yang X."/>
            <person name="Ye C.Y."/>
            <person name="Mauro-Herrera M."/>
            <person name="Wang L."/>
            <person name="Li P."/>
            <person name="Sharma M."/>
            <person name="Sharma R."/>
            <person name="Ronald P.C."/>
            <person name="Panaud O."/>
            <person name="Kellogg E.A."/>
            <person name="Brutnell T.P."/>
            <person name="Doust A.N."/>
            <person name="Tuskan G.A."/>
            <person name="Rokhsar D."/>
            <person name="Devos K.M."/>
        </authorList>
    </citation>
    <scope>NUCLEOTIDE SEQUENCE [LARGE SCALE GENOMIC DNA]</scope>
    <source>
        <strain evidence="2">cv. Yugu1</strain>
    </source>
</reference>
<evidence type="ECO:0000313" key="2">
    <source>
        <dbReference type="Proteomes" id="UP000004995"/>
    </source>
</evidence>
<dbReference type="EMBL" id="AGNK02000692">
    <property type="status" value="NOT_ANNOTATED_CDS"/>
    <property type="molecule type" value="Genomic_DNA"/>
</dbReference>
<protein>
    <recommendedName>
        <fullName evidence="3">F-box associated domain-containing protein</fullName>
    </recommendedName>
</protein>
<dbReference type="eggNOG" id="ENOG502R45A">
    <property type="taxonomic scope" value="Eukaryota"/>
</dbReference>
<organism evidence="1 2">
    <name type="scientific">Setaria italica</name>
    <name type="common">Foxtail millet</name>
    <name type="synonym">Panicum italicum</name>
    <dbReference type="NCBI Taxonomy" id="4555"/>
    <lineage>
        <taxon>Eukaryota</taxon>
        <taxon>Viridiplantae</taxon>
        <taxon>Streptophyta</taxon>
        <taxon>Embryophyta</taxon>
        <taxon>Tracheophyta</taxon>
        <taxon>Spermatophyta</taxon>
        <taxon>Magnoliopsida</taxon>
        <taxon>Liliopsida</taxon>
        <taxon>Poales</taxon>
        <taxon>Poaceae</taxon>
        <taxon>PACMAD clade</taxon>
        <taxon>Panicoideae</taxon>
        <taxon>Panicodae</taxon>
        <taxon>Paniceae</taxon>
        <taxon>Cenchrinae</taxon>
        <taxon>Setaria</taxon>
    </lineage>
</organism>
<name>K4A292_SETIT</name>
<dbReference type="InterPro" id="IPR050233">
    <property type="entry name" value="A_thaliana_F-box"/>
</dbReference>
<dbReference type="Proteomes" id="UP000004995">
    <property type="component" value="Unassembled WGS sequence"/>
</dbReference>
<dbReference type="SUPFAM" id="SSF81383">
    <property type="entry name" value="F-box domain"/>
    <property type="match status" value="1"/>
</dbReference>
<dbReference type="Gramene" id="KQL22582">
    <property type="protein sequence ID" value="KQL22582"/>
    <property type="gene ID" value="SETIT_032989mg"/>
</dbReference>
<dbReference type="InParanoid" id="K4A292"/>
<proteinExistence type="predicted"/>
<dbReference type="InterPro" id="IPR036047">
    <property type="entry name" value="F-box-like_dom_sf"/>
</dbReference>
<sequence length="345" mass="38916">MACGRSLGQDGPVRQEFRSAGALAAAGQESLACAGCGKIRWPVIRKTFIIAKWPDPPGHPTLPSRSVLRFRGVCKAWPDLFSDPNFVREHHRLQPDLPLVSFRRNASEELGEVDCRAEALDLHTATSGPSRENSLYVCNPATHQLTCLGTPAYSSNLVAFYRHDLTGEYRALLYRGYGSWKDYSYLLVAGSEGRRIGRLPSEEDGAMGQPQNTGVDTAKEVFRWMRPPPVIREHMPVLEMEGKLAVFSCAEDVRVAEIWHLQDYKNQMWACKYHIELPALDISTLPDLDGGRKSCGGRPQQRLLLSDMNGYLQERFRWDGCLLKITPCTFKESLVRMHSLRHRTM</sequence>
<dbReference type="PANTHER" id="PTHR47993:SF203">
    <property type="entry name" value="F-BOX DOMAIN CONTAINING PROTEIN EXPRESSED"/>
    <property type="match status" value="1"/>
</dbReference>
<evidence type="ECO:0008006" key="3">
    <source>
        <dbReference type="Google" id="ProtNLM"/>
    </source>
</evidence>
<keyword evidence="2" id="KW-1185">Reference proteome</keyword>
<reference evidence="1" key="2">
    <citation type="submission" date="2018-08" db="UniProtKB">
        <authorList>
            <consortium name="EnsemblPlants"/>
        </authorList>
    </citation>
    <scope>IDENTIFICATION</scope>
    <source>
        <strain evidence="1">Yugu1</strain>
    </source>
</reference>
<accession>K4A292</accession>
<evidence type="ECO:0000313" key="1">
    <source>
        <dbReference type="EnsemblPlants" id="KQL22582"/>
    </source>
</evidence>
<dbReference type="OMA" id="INGKDAC"/>